<reference evidence="2 3" key="1">
    <citation type="submission" date="2024-02" db="EMBL/GenBank/DDBJ databases">
        <authorList>
            <person name="Chen Y."/>
            <person name="Shah S."/>
            <person name="Dougan E. K."/>
            <person name="Thang M."/>
            <person name="Chan C."/>
        </authorList>
    </citation>
    <scope>NUCLEOTIDE SEQUENCE [LARGE SCALE GENOMIC DNA]</scope>
</reference>
<gene>
    <name evidence="2" type="ORF">CCMP2556_LOCUS18772</name>
</gene>
<feature type="compositionally biased region" description="Low complexity" evidence="1">
    <location>
        <begin position="1"/>
        <end position="18"/>
    </location>
</feature>
<sequence length="289" mass="33107">MAPKLSAAFQPSAQSPPARWTQRRPMRSLPSLAFSAVALRGAALAAPWRPQDLQLPDPSAGGRSQVFLLGPSHFLPRHLEEARVESERVRPHVRRLGRLSDEGGGVARPSIDSMALDALPIFHRSTWELLAEAQRVYPRTVLLVPNWYFGNRYVESLVEDELFVDLPLEAYNVVREKVNDKDNQVMVRHGLACLHRLAGSFPHLKFIFWCIARRTLIPNRTSSVPWEGQYLQVVSRFRRHTLDVLKYCDRDTFTRRHMKDNNGHPKRQGYDLIFRLLASMDRQTGITGR</sequence>
<organism evidence="2 3">
    <name type="scientific">Durusdinium trenchii</name>
    <dbReference type="NCBI Taxonomy" id="1381693"/>
    <lineage>
        <taxon>Eukaryota</taxon>
        <taxon>Sar</taxon>
        <taxon>Alveolata</taxon>
        <taxon>Dinophyceae</taxon>
        <taxon>Suessiales</taxon>
        <taxon>Symbiodiniaceae</taxon>
        <taxon>Durusdinium</taxon>
    </lineage>
</organism>
<protein>
    <submittedName>
        <fullName evidence="2">Uncharacterized protein</fullName>
    </submittedName>
</protein>
<comment type="caution">
    <text evidence="2">The sequence shown here is derived from an EMBL/GenBank/DDBJ whole genome shotgun (WGS) entry which is preliminary data.</text>
</comment>
<accession>A0ABP0L2E8</accession>
<keyword evidence="3" id="KW-1185">Reference proteome</keyword>
<feature type="region of interest" description="Disordered" evidence="1">
    <location>
        <begin position="1"/>
        <end position="24"/>
    </location>
</feature>
<evidence type="ECO:0000313" key="2">
    <source>
        <dbReference type="EMBL" id="CAK9032703.1"/>
    </source>
</evidence>
<evidence type="ECO:0000313" key="3">
    <source>
        <dbReference type="Proteomes" id="UP001642484"/>
    </source>
</evidence>
<evidence type="ECO:0000256" key="1">
    <source>
        <dbReference type="SAM" id="MobiDB-lite"/>
    </source>
</evidence>
<dbReference type="Proteomes" id="UP001642484">
    <property type="component" value="Unassembled WGS sequence"/>
</dbReference>
<name>A0ABP0L2E8_9DINO</name>
<dbReference type="EMBL" id="CAXAMN010010779">
    <property type="protein sequence ID" value="CAK9032703.1"/>
    <property type="molecule type" value="Genomic_DNA"/>
</dbReference>
<proteinExistence type="predicted"/>